<proteinExistence type="predicted"/>
<dbReference type="GO" id="GO:0032931">
    <property type="term" value="F:histone H3K56 acetyltransferase activity"/>
    <property type="evidence" value="ECO:0007669"/>
    <property type="project" value="TreeGrafter"/>
</dbReference>
<organism evidence="10 11">
    <name type="scientific">Cladophialophora psammophila CBS 110553</name>
    <dbReference type="NCBI Taxonomy" id="1182543"/>
    <lineage>
        <taxon>Eukaryota</taxon>
        <taxon>Fungi</taxon>
        <taxon>Dikarya</taxon>
        <taxon>Ascomycota</taxon>
        <taxon>Pezizomycotina</taxon>
        <taxon>Eurotiomycetes</taxon>
        <taxon>Chaetothyriomycetidae</taxon>
        <taxon>Chaetothyriales</taxon>
        <taxon>Herpotrichiellaceae</taxon>
        <taxon>Cladophialophora</taxon>
    </lineage>
</organism>
<name>W9WNB3_9EURO</name>
<evidence type="ECO:0000256" key="9">
    <source>
        <dbReference type="ARBA" id="ARBA00048940"/>
    </source>
</evidence>
<protein>
    <recommendedName>
        <fullName evidence="2">histone acetyltransferase</fullName>
        <ecNumber evidence="2">2.3.1.48</ecNumber>
    </recommendedName>
</protein>
<dbReference type="InterPro" id="IPR013178">
    <property type="entry name" value="Histone_AcTrfase_Rtt109/CBP"/>
</dbReference>
<evidence type="ECO:0000256" key="6">
    <source>
        <dbReference type="ARBA" id="ARBA00023015"/>
    </source>
</evidence>
<dbReference type="Pfam" id="PF08214">
    <property type="entry name" value="HAT_KAT11"/>
    <property type="match status" value="1"/>
</dbReference>
<dbReference type="STRING" id="1182543.W9WNB3"/>
<gene>
    <name evidence="10" type="ORF">A1O5_06768</name>
</gene>
<accession>W9WNB3</accession>
<dbReference type="AlphaFoldDB" id="W9WNB3"/>
<dbReference type="GO" id="GO:0006974">
    <property type="term" value="P:DNA damage response"/>
    <property type="evidence" value="ECO:0007669"/>
    <property type="project" value="UniProtKB-KW"/>
</dbReference>
<evidence type="ECO:0000256" key="2">
    <source>
        <dbReference type="ARBA" id="ARBA00013184"/>
    </source>
</evidence>
<dbReference type="InterPro" id="IPR051236">
    <property type="entry name" value="HAT_RTT109-like"/>
</dbReference>
<evidence type="ECO:0000313" key="10">
    <source>
        <dbReference type="EMBL" id="EXJ69697.1"/>
    </source>
</evidence>
<keyword evidence="11" id="KW-1185">Reference proteome</keyword>
<dbReference type="PROSITE" id="PS51728">
    <property type="entry name" value="RTT109_HAT"/>
    <property type="match status" value="1"/>
</dbReference>
<dbReference type="PANTHER" id="PTHR31571">
    <property type="entry name" value="ALTERED INHERITANCE OF MITOCHONDRIA PROTEIN 6"/>
    <property type="match status" value="1"/>
</dbReference>
<evidence type="ECO:0000256" key="5">
    <source>
        <dbReference type="ARBA" id="ARBA00022990"/>
    </source>
</evidence>
<dbReference type="RefSeq" id="XP_007745549.1">
    <property type="nucleotide sequence ID" value="XM_007747359.1"/>
</dbReference>
<dbReference type="GeneID" id="19191476"/>
<evidence type="ECO:0000256" key="4">
    <source>
        <dbReference type="ARBA" id="ARBA00022763"/>
    </source>
</evidence>
<dbReference type="HOGENOM" id="CLU_511984_0_0_1"/>
<sequence length="522" mass="57014">MAEKLSLPSRLAAVLPLGLDLRAYHLSTPPTPAPALFAPLNGHDEEATLCESHFLVVSSPEHHGHEEVLVYAIEILIFTTRSLVTLFVSKADSSGFSLRLNQQKRSPSAVAAITSTFVEFLLEPRLASSRVVVSLFARSQNQYLFPGSSENAGKHILDDRQLIKWWCRVLDRVLRHPRHDSMATAHLLVPGCDKSETKAFFPPSSRADSSSDPKWVNSYPASLLVTDPSIPPRHVVPHLPDDPKARFLDDLNGDFVDEKGNWRSVKSLDQFWEMMSYRQECSAGRLVGFLWLVFSRGQTKHVALGELAQTVQIENLNKTPTQLSLITPANSQQQETGVTESDPLTATALEMIAEPSSPPSSSPVQPESGSNTLEQIQNANQGAPAPALAEKSMLSATEDTQGELVMNVHEYQALMDHLLQTDFAGESLAAKSTRSWIDKALELSQVASFGRPIHGRAARVLAQPPVPDIVSSAQVNMLTGIRKKRKADTMEKGTTTVESTLGASAATANTLLSSLVRKKPKS</sequence>
<keyword evidence="8" id="KW-0539">Nucleus</keyword>
<dbReference type="InterPro" id="IPR016849">
    <property type="entry name" value="Rtt109"/>
</dbReference>
<comment type="subcellular location">
    <subcellularLocation>
        <location evidence="1">Nucleus</location>
    </subcellularLocation>
</comment>
<dbReference type="EMBL" id="AMGX01000010">
    <property type="protein sequence ID" value="EXJ69697.1"/>
    <property type="molecule type" value="Genomic_DNA"/>
</dbReference>
<keyword evidence="4" id="KW-0227">DNA damage</keyword>
<dbReference type="EC" id="2.3.1.48" evidence="2"/>
<dbReference type="GO" id="GO:0006355">
    <property type="term" value="P:regulation of DNA-templated transcription"/>
    <property type="evidence" value="ECO:0007669"/>
    <property type="project" value="InterPro"/>
</dbReference>
<keyword evidence="7" id="KW-0804">Transcription</keyword>
<dbReference type="GO" id="GO:0005634">
    <property type="term" value="C:nucleus"/>
    <property type="evidence" value="ECO:0007669"/>
    <property type="project" value="UniProtKB-SubCell"/>
</dbReference>
<keyword evidence="3" id="KW-0808">Transferase</keyword>
<comment type="catalytic activity">
    <reaction evidence="9">
        <text>L-lysyl-[histone] + acetyl-CoA = N(6)-acetyl-L-lysyl-[histone] + CoA + H(+)</text>
        <dbReference type="Rhea" id="RHEA:21992"/>
        <dbReference type="Rhea" id="RHEA-COMP:9845"/>
        <dbReference type="Rhea" id="RHEA-COMP:11338"/>
        <dbReference type="ChEBI" id="CHEBI:15378"/>
        <dbReference type="ChEBI" id="CHEBI:29969"/>
        <dbReference type="ChEBI" id="CHEBI:57287"/>
        <dbReference type="ChEBI" id="CHEBI:57288"/>
        <dbReference type="ChEBI" id="CHEBI:61930"/>
        <dbReference type="EC" id="2.3.1.48"/>
    </reaction>
    <physiologicalReaction direction="left-to-right" evidence="9">
        <dbReference type="Rhea" id="RHEA:21993"/>
    </physiologicalReaction>
</comment>
<evidence type="ECO:0000256" key="7">
    <source>
        <dbReference type="ARBA" id="ARBA00023163"/>
    </source>
</evidence>
<dbReference type="OrthoDB" id="3361892at2759"/>
<dbReference type="PANTHER" id="PTHR31571:SF2">
    <property type="entry name" value="HISTONE ACETYLTRANSFERASE RTT109"/>
    <property type="match status" value="1"/>
</dbReference>
<dbReference type="eggNOG" id="KOG4534">
    <property type="taxonomic scope" value="Eukaryota"/>
</dbReference>
<keyword evidence="6" id="KW-0805">Transcription regulation</keyword>
<evidence type="ECO:0000256" key="8">
    <source>
        <dbReference type="ARBA" id="ARBA00023242"/>
    </source>
</evidence>
<keyword evidence="5" id="KW-0007">Acetylation</keyword>
<reference evidence="10 11" key="1">
    <citation type="submission" date="2013-03" db="EMBL/GenBank/DDBJ databases">
        <title>The Genome Sequence of Cladophialophora psammophila CBS 110553.</title>
        <authorList>
            <consortium name="The Broad Institute Genomics Platform"/>
            <person name="Cuomo C."/>
            <person name="de Hoog S."/>
            <person name="Gorbushina A."/>
            <person name="Walker B."/>
            <person name="Young S.K."/>
            <person name="Zeng Q."/>
            <person name="Gargeya S."/>
            <person name="Fitzgerald M."/>
            <person name="Haas B."/>
            <person name="Abouelleil A."/>
            <person name="Allen A.W."/>
            <person name="Alvarado L."/>
            <person name="Arachchi H.M."/>
            <person name="Berlin A.M."/>
            <person name="Chapman S.B."/>
            <person name="Gainer-Dewar J."/>
            <person name="Goldberg J."/>
            <person name="Griggs A."/>
            <person name="Gujja S."/>
            <person name="Hansen M."/>
            <person name="Howarth C."/>
            <person name="Imamovic A."/>
            <person name="Ireland A."/>
            <person name="Larimer J."/>
            <person name="McCowan C."/>
            <person name="Murphy C."/>
            <person name="Pearson M."/>
            <person name="Poon T.W."/>
            <person name="Priest M."/>
            <person name="Roberts A."/>
            <person name="Saif S."/>
            <person name="Shea T."/>
            <person name="Sisk P."/>
            <person name="Sykes S."/>
            <person name="Wortman J."/>
            <person name="Nusbaum C."/>
            <person name="Birren B."/>
        </authorList>
    </citation>
    <scope>NUCLEOTIDE SEQUENCE [LARGE SCALE GENOMIC DNA]</scope>
    <source>
        <strain evidence="10 11">CBS 110553</strain>
    </source>
</reference>
<dbReference type="Proteomes" id="UP000019471">
    <property type="component" value="Unassembled WGS sequence"/>
</dbReference>
<evidence type="ECO:0000256" key="1">
    <source>
        <dbReference type="ARBA" id="ARBA00004123"/>
    </source>
</evidence>
<evidence type="ECO:0000256" key="3">
    <source>
        <dbReference type="ARBA" id="ARBA00022679"/>
    </source>
</evidence>
<evidence type="ECO:0000313" key="11">
    <source>
        <dbReference type="Proteomes" id="UP000019471"/>
    </source>
</evidence>
<comment type="caution">
    <text evidence="10">The sequence shown here is derived from an EMBL/GenBank/DDBJ whole genome shotgun (WGS) entry which is preliminary data.</text>
</comment>
<dbReference type="SMART" id="SM01250">
    <property type="entry name" value="KAT11"/>
    <property type="match status" value="1"/>
</dbReference>